<dbReference type="EC" id="2.7.7.-" evidence="2"/>
<dbReference type="Pfam" id="PF07827">
    <property type="entry name" value="KNTase_C"/>
    <property type="match status" value="1"/>
</dbReference>
<dbReference type="SUPFAM" id="SSF81301">
    <property type="entry name" value="Nucleotidyltransferase"/>
    <property type="match status" value="1"/>
</dbReference>
<dbReference type="InterPro" id="IPR043519">
    <property type="entry name" value="NT_sf"/>
</dbReference>
<dbReference type="InterPro" id="IPR012481">
    <property type="entry name" value="KNTase_C"/>
</dbReference>
<organism evidence="2 3">
    <name type="scientific">Lysobacter capsici AZ78</name>
    <dbReference type="NCBI Taxonomy" id="1444315"/>
    <lineage>
        <taxon>Bacteria</taxon>
        <taxon>Pseudomonadati</taxon>
        <taxon>Pseudomonadota</taxon>
        <taxon>Gammaproteobacteria</taxon>
        <taxon>Lysobacterales</taxon>
        <taxon>Lysobacteraceae</taxon>
        <taxon>Lysobacter</taxon>
    </lineage>
</organism>
<dbReference type="GO" id="GO:0046677">
    <property type="term" value="P:response to antibiotic"/>
    <property type="evidence" value="ECO:0007669"/>
    <property type="project" value="InterPro"/>
</dbReference>
<evidence type="ECO:0000259" key="1">
    <source>
        <dbReference type="Pfam" id="PF07827"/>
    </source>
</evidence>
<dbReference type="SUPFAM" id="SSF81593">
    <property type="entry name" value="Nucleotidyltransferase substrate binding subunit/domain"/>
    <property type="match status" value="1"/>
</dbReference>
<dbReference type="AlphaFoldDB" id="A0A120AHA1"/>
<protein>
    <submittedName>
        <fullName evidence="2">Kanamycin nucleotidyltransferase</fullName>
        <ecNumber evidence="2">2.7.7.-</ecNumber>
    </submittedName>
</protein>
<reference evidence="2 3" key="1">
    <citation type="journal article" date="2014" name="Genome Announc.">
        <title>Draft Genome Sequence of Lysobacter capsici AZ78, a Bacterium Antagonistic to Plant-Pathogenic Oomycetes.</title>
        <authorList>
            <person name="Puopolo G."/>
            <person name="Sonego P."/>
            <person name="Engelen K."/>
            <person name="Pertot I."/>
        </authorList>
    </citation>
    <scope>NUCLEOTIDE SEQUENCE [LARGE SCALE GENOMIC DNA]</scope>
    <source>
        <strain evidence="2 3">AZ78</strain>
    </source>
</reference>
<name>A0A120AHA1_9GAMM</name>
<dbReference type="Proteomes" id="UP000023435">
    <property type="component" value="Unassembled WGS sequence"/>
</dbReference>
<evidence type="ECO:0000313" key="2">
    <source>
        <dbReference type="EMBL" id="KWS05842.1"/>
    </source>
</evidence>
<dbReference type="Gene3D" id="1.20.120.330">
    <property type="entry name" value="Nucleotidyltransferases domain 2"/>
    <property type="match status" value="1"/>
</dbReference>
<keyword evidence="2" id="KW-0548">Nucleotidyltransferase</keyword>
<evidence type="ECO:0000313" key="3">
    <source>
        <dbReference type="Proteomes" id="UP000023435"/>
    </source>
</evidence>
<proteinExistence type="predicted"/>
<comment type="caution">
    <text evidence="2">The sequence shown here is derived from an EMBL/GenBank/DDBJ whole genome shotgun (WGS) entry which is preliminary data.</text>
</comment>
<keyword evidence="2" id="KW-0808">Transferase</keyword>
<dbReference type="Gene3D" id="3.30.460.10">
    <property type="entry name" value="Beta Polymerase, domain 2"/>
    <property type="match status" value="1"/>
</dbReference>
<dbReference type="EMBL" id="JAJA02000001">
    <property type="protein sequence ID" value="KWS05842.1"/>
    <property type="molecule type" value="Genomic_DNA"/>
</dbReference>
<feature type="domain" description="Kanamycin nucleotidyltransferase C-terminal" evidence="1">
    <location>
        <begin position="175"/>
        <end position="294"/>
    </location>
</feature>
<dbReference type="GO" id="GO:0016779">
    <property type="term" value="F:nucleotidyltransferase activity"/>
    <property type="evidence" value="ECO:0007669"/>
    <property type="project" value="UniProtKB-KW"/>
</dbReference>
<sequence>MHHGDARESIVSAYFSAPGRNARIAQLPRSCVACYLVGMDYALPRGELDTLFAGPQSVTCEQRRELADAIVEQLREQHGERLLAVALYGSTARDDDGPYSDVELWAVLDDGAFGIDFDQSLEWVHGRGKAEVNLYSRTAVEDYARSVEEDWALSHGQFVHARALWIAPDHGTLVETLRALAAHPDDDAVNRALSELVVGELYELIGKLRNRFARKPLTLLAAEFAQHLACLIGLAERHVFVSAGTMFDEAADLPGPDGATALFKQVDRGELSDDIAVSAAIERVWAGIEAWAGEVSLDDALRRRCVAGLR</sequence>
<keyword evidence="3" id="KW-1185">Reference proteome</keyword>
<accession>A0A120AHA1</accession>
<dbReference type="CDD" id="cd05403">
    <property type="entry name" value="NT_KNTase_like"/>
    <property type="match status" value="1"/>
</dbReference>
<gene>
    <name evidence="2" type="ORF">AZ78_3395</name>
</gene>